<gene>
    <name evidence="1" type="ORF">ABV298_30105</name>
</gene>
<dbReference type="EMBL" id="CP159289">
    <property type="protein sequence ID" value="XCH24504.1"/>
    <property type="molecule type" value="Genomic_DNA"/>
</dbReference>
<dbReference type="RefSeq" id="WP_353719821.1">
    <property type="nucleotide sequence ID" value="NZ_CP159289.1"/>
</dbReference>
<name>A0AAU8FJ23_9BACT</name>
<dbReference type="AlphaFoldDB" id="A0AAU8FJ23"/>
<sequence length="136" mass="13916">MVVAKGVSQQALYGKAGLSLLGQTVGNLLKGEMKIDFVGLAADLSLTTGASSLTGAVGEMGVDLSEGTFYSTINSPQEGGFKLATGLGFGTFGGKASEMMSVNGFSKAMSGMVEGMVEVYNQVIDTMASKIQTPNK</sequence>
<evidence type="ECO:0000313" key="1">
    <source>
        <dbReference type="EMBL" id="XCH24504.1"/>
    </source>
</evidence>
<protein>
    <submittedName>
        <fullName evidence="1">Uncharacterized protein</fullName>
    </submittedName>
</protein>
<accession>A0AAU8FJ23</accession>
<organism evidence="1">
    <name type="scientific">Dyadobacter sp. 676</name>
    <dbReference type="NCBI Taxonomy" id="3088362"/>
    <lineage>
        <taxon>Bacteria</taxon>
        <taxon>Pseudomonadati</taxon>
        <taxon>Bacteroidota</taxon>
        <taxon>Cytophagia</taxon>
        <taxon>Cytophagales</taxon>
        <taxon>Spirosomataceae</taxon>
        <taxon>Dyadobacter</taxon>
    </lineage>
</organism>
<reference evidence="1" key="1">
    <citation type="submission" date="2024-06" db="EMBL/GenBank/DDBJ databases">
        <title>Sequencing and assembly of the genome of Dyadobacter sp. strain 676, a symbiont of Cyamopsis tetragonoloba.</title>
        <authorList>
            <person name="Guro P."/>
            <person name="Sazanova A."/>
            <person name="Kuznetsova I."/>
            <person name="Belimov A."/>
            <person name="Safronova V."/>
        </authorList>
    </citation>
    <scope>NUCLEOTIDE SEQUENCE</scope>
    <source>
        <strain evidence="1">676</strain>
    </source>
</reference>
<proteinExistence type="predicted"/>